<feature type="transmembrane region" description="Helical" evidence="2">
    <location>
        <begin position="222"/>
        <end position="238"/>
    </location>
</feature>
<feature type="region of interest" description="Disordered" evidence="1">
    <location>
        <begin position="1"/>
        <end position="21"/>
    </location>
</feature>
<evidence type="ECO:0000256" key="1">
    <source>
        <dbReference type="SAM" id="MobiDB-lite"/>
    </source>
</evidence>
<name>A0ABD5UCE9_9EURY</name>
<organism evidence="3 4">
    <name type="scientific">Halomarina ordinaria</name>
    <dbReference type="NCBI Taxonomy" id="3033939"/>
    <lineage>
        <taxon>Archaea</taxon>
        <taxon>Methanobacteriati</taxon>
        <taxon>Methanobacteriota</taxon>
        <taxon>Stenosarchaea group</taxon>
        <taxon>Halobacteria</taxon>
        <taxon>Halobacteriales</taxon>
        <taxon>Natronomonadaceae</taxon>
        <taxon>Halomarina</taxon>
    </lineage>
</organism>
<evidence type="ECO:0000313" key="3">
    <source>
        <dbReference type="EMBL" id="MFC6835891.1"/>
    </source>
</evidence>
<evidence type="ECO:0000256" key="2">
    <source>
        <dbReference type="SAM" id="Phobius"/>
    </source>
</evidence>
<dbReference type="EMBL" id="JBHSXM010000001">
    <property type="protein sequence ID" value="MFC6835891.1"/>
    <property type="molecule type" value="Genomic_DNA"/>
</dbReference>
<keyword evidence="2" id="KW-0812">Transmembrane</keyword>
<sequence>MSDAGRGRRRRGRRDRPPSTGDGVDVGSVLFVVGAVALTSCVVLFARDPVATGYERTVYESLPVGYWVTLVTGLVVGQVLVLRSAFADRPTTDWAKGAVLLGVALCLLVFLPTLRFEQYALGRADSLTFVGMTRHIVETGGVAADNYYPAVHLLAATLSYATGLPVTRVASFVPAFLSLFYVATTLALCALLFEERRVVLFVLPTIALPLLAYEHLMFAPSVAGFLLTPFLLVALYRARDPAYHPWATGLLLGALCTLVFFHPLTTAFLLVLFAALRLPDYLAGGVRGDERGGRDLPGGRDGRGGHDHAPPGRPVWGFVAIGFVLFYTWYFSFASIVGSTVSLLARLVTTGGVASSEYSTASGVFGRTTPRLADVLLTGVFTYGELLLLLGLGGVSGAYLLVRWRRTPSAVPAVGPALVGVFALFAALSVASYFVDLTVGVNRLSRYVRLTVPVVLGLALFVLARDAAPERRRLVHAVAICVVAVLAFQSVFVLYASPLSNSASGGIPDGEVAGAQWVLDERGEETAIDELGTKHQRFHEFFERGEAYTGPGAGVETRPPPPQFDYWGGGPPTEAVGGEGGDQRYLVLTDLGRAEYPSFYPGYEEEWTYAPEDAERVADARETAHVYDNGGFDVYLVDDVRPVTALCQPSEPSENRR</sequence>
<feature type="transmembrane region" description="Helical" evidence="2">
    <location>
        <begin position="198"/>
        <end position="216"/>
    </location>
</feature>
<feature type="transmembrane region" description="Helical" evidence="2">
    <location>
        <begin position="250"/>
        <end position="276"/>
    </location>
</feature>
<dbReference type="Proteomes" id="UP001596406">
    <property type="component" value="Unassembled WGS sequence"/>
</dbReference>
<protein>
    <recommendedName>
        <fullName evidence="5">Glycosyltransferase RgtA/B/C/D-like domain-containing protein</fullName>
    </recommendedName>
</protein>
<feature type="transmembrane region" description="Helical" evidence="2">
    <location>
        <begin position="476"/>
        <end position="496"/>
    </location>
</feature>
<gene>
    <name evidence="3" type="ORF">ACFQHK_05140</name>
</gene>
<feature type="transmembrane region" description="Helical" evidence="2">
    <location>
        <begin position="447"/>
        <end position="464"/>
    </location>
</feature>
<feature type="transmembrane region" description="Helical" evidence="2">
    <location>
        <begin position="414"/>
        <end position="435"/>
    </location>
</feature>
<evidence type="ECO:0000313" key="4">
    <source>
        <dbReference type="Proteomes" id="UP001596406"/>
    </source>
</evidence>
<feature type="transmembrane region" description="Helical" evidence="2">
    <location>
        <begin position="315"/>
        <end position="336"/>
    </location>
</feature>
<dbReference type="AlphaFoldDB" id="A0ABD5UCE9"/>
<dbReference type="RefSeq" id="WP_304447586.1">
    <property type="nucleotide sequence ID" value="NZ_JARRAH010000001.1"/>
</dbReference>
<feature type="transmembrane region" description="Helical" evidence="2">
    <location>
        <begin position="21"/>
        <end position="46"/>
    </location>
</feature>
<accession>A0ABD5UCE9</accession>
<keyword evidence="4" id="KW-1185">Reference proteome</keyword>
<feature type="transmembrane region" description="Helical" evidence="2">
    <location>
        <begin position="172"/>
        <end position="193"/>
    </location>
</feature>
<feature type="transmembrane region" description="Helical" evidence="2">
    <location>
        <begin position="66"/>
        <end position="86"/>
    </location>
</feature>
<feature type="transmembrane region" description="Helical" evidence="2">
    <location>
        <begin position="381"/>
        <end position="402"/>
    </location>
</feature>
<feature type="transmembrane region" description="Helical" evidence="2">
    <location>
        <begin position="98"/>
        <end position="116"/>
    </location>
</feature>
<comment type="caution">
    <text evidence="3">The sequence shown here is derived from an EMBL/GenBank/DDBJ whole genome shotgun (WGS) entry which is preliminary data.</text>
</comment>
<reference evidence="3 4" key="1">
    <citation type="journal article" date="2019" name="Int. J. Syst. Evol. Microbiol.">
        <title>The Global Catalogue of Microorganisms (GCM) 10K type strain sequencing project: providing services to taxonomists for standard genome sequencing and annotation.</title>
        <authorList>
            <consortium name="The Broad Institute Genomics Platform"/>
            <consortium name="The Broad Institute Genome Sequencing Center for Infectious Disease"/>
            <person name="Wu L."/>
            <person name="Ma J."/>
        </authorList>
    </citation>
    <scope>NUCLEOTIDE SEQUENCE [LARGE SCALE GENOMIC DNA]</scope>
    <source>
        <strain evidence="3 4">PSRA2</strain>
    </source>
</reference>
<evidence type="ECO:0008006" key="5">
    <source>
        <dbReference type="Google" id="ProtNLM"/>
    </source>
</evidence>
<proteinExistence type="predicted"/>
<keyword evidence="2" id="KW-1133">Transmembrane helix</keyword>
<feature type="transmembrane region" description="Helical" evidence="2">
    <location>
        <begin position="343"/>
        <end position="361"/>
    </location>
</feature>
<keyword evidence="2" id="KW-0472">Membrane</keyword>